<dbReference type="EMBL" id="JANQDL010000102">
    <property type="protein sequence ID" value="MDH6065173.1"/>
    <property type="molecule type" value="Genomic_DNA"/>
</dbReference>
<dbReference type="Proteomes" id="UP001159370">
    <property type="component" value="Unassembled WGS sequence"/>
</dbReference>
<accession>A0AA43KGR1</accession>
<name>A0AA43KGR1_9CYAN</name>
<dbReference type="RefSeq" id="WP_280650358.1">
    <property type="nucleotide sequence ID" value="NZ_JANQDL010000102.1"/>
</dbReference>
<dbReference type="GeneID" id="83685424"/>
<evidence type="ECO:0000313" key="2">
    <source>
        <dbReference type="Proteomes" id="UP001159370"/>
    </source>
</evidence>
<evidence type="ECO:0000313" key="1">
    <source>
        <dbReference type="EMBL" id="MDH6065173.1"/>
    </source>
</evidence>
<organism evidence="1 2">
    <name type="scientific">Umezakia ovalisporum FSS-62</name>
    <dbReference type="NCBI Taxonomy" id="2971776"/>
    <lineage>
        <taxon>Bacteria</taxon>
        <taxon>Bacillati</taxon>
        <taxon>Cyanobacteriota</taxon>
        <taxon>Cyanophyceae</taxon>
        <taxon>Nostocales</taxon>
        <taxon>Nodulariaceae</taxon>
        <taxon>Umezakia</taxon>
    </lineage>
</organism>
<comment type="caution">
    <text evidence="1">The sequence shown here is derived from an EMBL/GenBank/DDBJ whole genome shotgun (WGS) entry which is preliminary data.</text>
</comment>
<protein>
    <submittedName>
        <fullName evidence="1">Uncharacterized protein</fullName>
    </submittedName>
</protein>
<sequence>MCQGILASSGYIWPTEGYTPHFNEITRFLAGDGMRKIAPLTRKIAKVRCDAPE</sequence>
<gene>
    <name evidence="1" type="ORF">NWP23_15700</name>
</gene>
<proteinExistence type="predicted"/>
<reference evidence="1 2" key="1">
    <citation type="journal article" date="2023" name="J. Phycol.">
        <title>Chrysosporum ovalisporum is synonymous with the true-branching cyanobacterium Umezakia natans (Nostocales/Aphanizomenonaceae).</title>
        <authorList>
            <person name="McGregor G.B."/>
            <person name="Sendall B.C."/>
            <person name="Niiyama Y."/>
            <person name="Tuji A."/>
            <person name="Willis A."/>
        </authorList>
    </citation>
    <scope>NUCLEOTIDE SEQUENCE [LARGE SCALE GENOMIC DNA]</scope>
    <source>
        <strain evidence="1 2">FSS-62</strain>
    </source>
</reference>
<dbReference type="AlphaFoldDB" id="A0AA43KGR1"/>